<evidence type="ECO:0000256" key="3">
    <source>
        <dbReference type="ARBA" id="ARBA00022723"/>
    </source>
</evidence>
<proteinExistence type="inferred from homology"/>
<dbReference type="OrthoDB" id="406634at2759"/>
<dbReference type="GO" id="GO:0046872">
    <property type="term" value="F:metal ion binding"/>
    <property type="evidence" value="ECO:0007669"/>
    <property type="project" value="UniProtKB-KW"/>
</dbReference>
<evidence type="ECO:0000256" key="2">
    <source>
        <dbReference type="ARBA" id="ARBA00008654"/>
    </source>
</evidence>
<accession>A0A9P6HLF8</accession>
<dbReference type="Gene3D" id="3.30.2020.30">
    <property type="match status" value="1"/>
</dbReference>
<sequence length="399" mass="45582">MPHLPCTHSSLLRNLCRSGVRAFGTHVCLPVGNFSYQWLRDSCPSTESIHPATRQKLLRTTDAIKDAKPKSVSADKDGLRIEWQSGHKSFYPTEYLARHSSYGRLSAFHHDVRQQPWDLSKISANNRLFLPYESFQKDAGRLAAMTQLERDGLLFIQGVPKVETSNETCELRRVAEAFGEIRDTFYGPLWDVKNIKNSRNIAYTNLELGLHMDLLYFQHPPRYQFLHCLRNRVEGGSSIFVDALNAANTLRISSPSHFDMLTTTPVSFHYINDGHHLHYDHPTIQLGPFPDESDLLPIKFVNYSPPFQAPLHLSTPPQFYDALETFVQILESPENCYEYLLKEGDVVVFDNRRVLHARSAFASKDLGDDGDTDRWLKGCYIEADAVSDRARVLRSKARE</sequence>
<evidence type="ECO:0000256" key="1">
    <source>
        <dbReference type="ARBA" id="ARBA00001954"/>
    </source>
</evidence>
<reference evidence="9" key="2">
    <citation type="submission" date="2020-11" db="EMBL/GenBank/DDBJ databases">
        <authorList>
            <consortium name="DOE Joint Genome Institute"/>
            <person name="Kuo A."/>
            <person name="Miyauchi S."/>
            <person name="Kiss E."/>
            <person name="Drula E."/>
            <person name="Kohler A."/>
            <person name="Sanchez-Garcia M."/>
            <person name="Andreopoulos B."/>
            <person name="Barry K.W."/>
            <person name="Bonito G."/>
            <person name="Buee M."/>
            <person name="Carver A."/>
            <person name="Chen C."/>
            <person name="Cichocki N."/>
            <person name="Clum A."/>
            <person name="Culley D."/>
            <person name="Crous P.W."/>
            <person name="Fauchery L."/>
            <person name="Girlanda M."/>
            <person name="Hayes R."/>
            <person name="Keri Z."/>
            <person name="Labutti K."/>
            <person name="Lipzen A."/>
            <person name="Lombard V."/>
            <person name="Magnuson J."/>
            <person name="Maillard F."/>
            <person name="Morin E."/>
            <person name="Murat C."/>
            <person name="Nolan M."/>
            <person name="Ohm R."/>
            <person name="Pangilinan J."/>
            <person name="Pereira M."/>
            <person name="Perotto S."/>
            <person name="Peter M."/>
            <person name="Riley R."/>
            <person name="Sitrit Y."/>
            <person name="Stielow B."/>
            <person name="Szollosi G."/>
            <person name="Zifcakova L."/>
            <person name="Stursova M."/>
            <person name="Spatafora J.W."/>
            <person name="Tedersoo L."/>
            <person name="Vaario L.-M."/>
            <person name="Yamada A."/>
            <person name="Yan M."/>
            <person name="Wang P."/>
            <person name="Xu J."/>
            <person name="Bruns T."/>
            <person name="Baldrian P."/>
            <person name="Vilgalys R."/>
            <person name="Henrissat B."/>
            <person name="Grigoriev I.V."/>
            <person name="Hibbett D."/>
            <person name="Nagy L.G."/>
            <person name="Martin F.M."/>
        </authorList>
    </citation>
    <scope>NUCLEOTIDE SEQUENCE</scope>
    <source>
        <strain evidence="9">UH-Tt-Lm1</strain>
    </source>
</reference>
<reference evidence="9" key="1">
    <citation type="journal article" date="2020" name="Nat. Commun.">
        <title>Large-scale genome sequencing of mycorrhizal fungi provides insights into the early evolution of symbiotic traits.</title>
        <authorList>
            <person name="Miyauchi S."/>
            <person name="Kiss E."/>
            <person name="Kuo A."/>
            <person name="Drula E."/>
            <person name="Kohler A."/>
            <person name="Sanchez-Garcia M."/>
            <person name="Morin E."/>
            <person name="Andreopoulos B."/>
            <person name="Barry K.W."/>
            <person name="Bonito G."/>
            <person name="Buee M."/>
            <person name="Carver A."/>
            <person name="Chen C."/>
            <person name="Cichocki N."/>
            <person name="Clum A."/>
            <person name="Culley D."/>
            <person name="Crous P.W."/>
            <person name="Fauchery L."/>
            <person name="Girlanda M."/>
            <person name="Hayes R.D."/>
            <person name="Keri Z."/>
            <person name="LaButti K."/>
            <person name="Lipzen A."/>
            <person name="Lombard V."/>
            <person name="Magnuson J."/>
            <person name="Maillard F."/>
            <person name="Murat C."/>
            <person name="Nolan M."/>
            <person name="Ohm R.A."/>
            <person name="Pangilinan J."/>
            <person name="Pereira M.F."/>
            <person name="Perotto S."/>
            <person name="Peter M."/>
            <person name="Pfister S."/>
            <person name="Riley R."/>
            <person name="Sitrit Y."/>
            <person name="Stielow J.B."/>
            <person name="Szollosi G."/>
            <person name="Zifcakova L."/>
            <person name="Stursova M."/>
            <person name="Spatafora J.W."/>
            <person name="Tedersoo L."/>
            <person name="Vaario L.M."/>
            <person name="Yamada A."/>
            <person name="Yan M."/>
            <person name="Wang P."/>
            <person name="Xu J."/>
            <person name="Bruns T."/>
            <person name="Baldrian P."/>
            <person name="Vilgalys R."/>
            <person name="Dunand C."/>
            <person name="Henrissat B."/>
            <person name="Grigoriev I.V."/>
            <person name="Hibbett D."/>
            <person name="Nagy L.G."/>
            <person name="Martin F.M."/>
        </authorList>
    </citation>
    <scope>NUCLEOTIDE SEQUENCE</scope>
    <source>
        <strain evidence="9">UH-Tt-Lm1</strain>
    </source>
</reference>
<protein>
    <recommendedName>
        <fullName evidence="11">TauD/TfdA-like domain-containing protein</fullName>
    </recommendedName>
</protein>
<dbReference type="Pfam" id="PF02668">
    <property type="entry name" value="TauD"/>
    <property type="match status" value="1"/>
</dbReference>
<evidence type="ECO:0000313" key="9">
    <source>
        <dbReference type="EMBL" id="KAF9788666.1"/>
    </source>
</evidence>
<comment type="cofactor">
    <cofactor evidence="1">
        <name>Fe(2+)</name>
        <dbReference type="ChEBI" id="CHEBI:29033"/>
    </cofactor>
</comment>
<name>A0A9P6HLF8_9AGAM</name>
<dbReference type="InterPro" id="IPR038492">
    <property type="entry name" value="GBBH-like_N_sf"/>
</dbReference>
<dbReference type="PANTHER" id="PTHR10696">
    <property type="entry name" value="GAMMA-BUTYROBETAINE HYDROXYLASE-RELATED"/>
    <property type="match status" value="1"/>
</dbReference>
<evidence type="ECO:0000259" key="7">
    <source>
        <dbReference type="Pfam" id="PF02668"/>
    </source>
</evidence>
<dbReference type="InterPro" id="IPR042098">
    <property type="entry name" value="TauD-like_sf"/>
</dbReference>
<dbReference type="PANTHER" id="PTHR10696:SF25">
    <property type="entry name" value="OXIDOREDUCTASE AIM17-RELATED"/>
    <property type="match status" value="1"/>
</dbReference>
<keyword evidence="5" id="KW-0560">Oxidoreductase</keyword>
<dbReference type="EMBL" id="WIUZ02000004">
    <property type="protein sequence ID" value="KAF9788666.1"/>
    <property type="molecule type" value="Genomic_DNA"/>
</dbReference>
<evidence type="ECO:0000256" key="4">
    <source>
        <dbReference type="ARBA" id="ARBA00022964"/>
    </source>
</evidence>
<gene>
    <name evidence="9" type="ORF">BJ322DRAFT_653191</name>
</gene>
<dbReference type="CDD" id="cd00250">
    <property type="entry name" value="CAS_like"/>
    <property type="match status" value="1"/>
</dbReference>
<dbReference type="SUPFAM" id="SSF51197">
    <property type="entry name" value="Clavaminate synthase-like"/>
    <property type="match status" value="1"/>
</dbReference>
<dbReference type="AlphaFoldDB" id="A0A9P6HLF8"/>
<evidence type="ECO:0000313" key="10">
    <source>
        <dbReference type="Proteomes" id="UP000736335"/>
    </source>
</evidence>
<dbReference type="GO" id="GO:0005739">
    <property type="term" value="C:mitochondrion"/>
    <property type="evidence" value="ECO:0007669"/>
    <property type="project" value="TreeGrafter"/>
</dbReference>
<evidence type="ECO:0008006" key="11">
    <source>
        <dbReference type="Google" id="ProtNLM"/>
    </source>
</evidence>
<keyword evidence="6" id="KW-0408">Iron</keyword>
<comment type="caution">
    <text evidence="9">The sequence shown here is derived from an EMBL/GenBank/DDBJ whole genome shotgun (WGS) entry which is preliminary data.</text>
</comment>
<keyword evidence="4" id="KW-0223">Dioxygenase</keyword>
<dbReference type="Proteomes" id="UP000736335">
    <property type="component" value="Unassembled WGS sequence"/>
</dbReference>
<evidence type="ECO:0000256" key="6">
    <source>
        <dbReference type="ARBA" id="ARBA00023004"/>
    </source>
</evidence>
<evidence type="ECO:0000256" key="5">
    <source>
        <dbReference type="ARBA" id="ARBA00023002"/>
    </source>
</evidence>
<dbReference type="GO" id="GO:0016706">
    <property type="term" value="F:2-oxoglutarate-dependent dioxygenase activity"/>
    <property type="evidence" value="ECO:0007669"/>
    <property type="project" value="UniProtKB-ARBA"/>
</dbReference>
<evidence type="ECO:0000259" key="8">
    <source>
        <dbReference type="Pfam" id="PF06155"/>
    </source>
</evidence>
<comment type="similarity">
    <text evidence="2">Belongs to the gamma-BBH/TMLD family.</text>
</comment>
<organism evidence="9 10">
    <name type="scientific">Thelephora terrestris</name>
    <dbReference type="NCBI Taxonomy" id="56493"/>
    <lineage>
        <taxon>Eukaryota</taxon>
        <taxon>Fungi</taxon>
        <taxon>Dikarya</taxon>
        <taxon>Basidiomycota</taxon>
        <taxon>Agaricomycotina</taxon>
        <taxon>Agaricomycetes</taxon>
        <taxon>Thelephorales</taxon>
        <taxon>Thelephoraceae</taxon>
        <taxon>Thelephora</taxon>
    </lineage>
</organism>
<dbReference type="InterPro" id="IPR003819">
    <property type="entry name" value="TauD/TfdA-like"/>
</dbReference>
<feature type="domain" description="TauD/TfdA-like" evidence="7">
    <location>
        <begin position="138"/>
        <end position="380"/>
    </location>
</feature>
<dbReference type="InterPro" id="IPR050411">
    <property type="entry name" value="AlphaKG_dependent_hydroxylases"/>
</dbReference>
<keyword evidence="10" id="KW-1185">Reference proteome</keyword>
<keyword evidence="3" id="KW-0479">Metal-binding</keyword>
<feature type="domain" description="Gamma-butyrobetaine hydroxylase-like N-terminal" evidence="8">
    <location>
        <begin position="33"/>
        <end position="96"/>
    </location>
</feature>
<dbReference type="GO" id="GO:0045329">
    <property type="term" value="P:carnitine biosynthetic process"/>
    <property type="evidence" value="ECO:0007669"/>
    <property type="project" value="TreeGrafter"/>
</dbReference>
<dbReference type="Pfam" id="PF06155">
    <property type="entry name" value="GBBH-like_N"/>
    <property type="match status" value="1"/>
</dbReference>
<dbReference type="InterPro" id="IPR010376">
    <property type="entry name" value="GBBH-like_N"/>
</dbReference>
<dbReference type="Gene3D" id="3.60.130.10">
    <property type="entry name" value="Clavaminate synthase-like"/>
    <property type="match status" value="1"/>
</dbReference>